<name>A0A0F4YE84_RASE3</name>
<dbReference type="AlphaFoldDB" id="A0A0F4YE84"/>
<dbReference type="EMBL" id="LASV01000759">
    <property type="protein sequence ID" value="KKA16497.1"/>
    <property type="molecule type" value="Genomic_DNA"/>
</dbReference>
<comment type="caution">
    <text evidence="1">The sequence shown here is derived from an EMBL/GenBank/DDBJ whole genome shotgun (WGS) entry which is preliminary data.</text>
</comment>
<dbReference type="Proteomes" id="UP000053958">
    <property type="component" value="Unassembled WGS sequence"/>
</dbReference>
<gene>
    <name evidence="1" type="ORF">T310_9901</name>
</gene>
<accession>A0A0F4YE84</accession>
<protein>
    <submittedName>
        <fullName evidence="1">Uncharacterized protein</fullName>
    </submittedName>
</protein>
<keyword evidence="2" id="KW-1185">Reference proteome</keyword>
<feature type="non-terminal residue" evidence="1">
    <location>
        <position position="1"/>
    </location>
</feature>
<organism evidence="1 2">
    <name type="scientific">Rasamsonia emersonii (strain ATCC 16479 / CBS 393.64 / IMI 116815)</name>
    <dbReference type="NCBI Taxonomy" id="1408163"/>
    <lineage>
        <taxon>Eukaryota</taxon>
        <taxon>Fungi</taxon>
        <taxon>Dikarya</taxon>
        <taxon>Ascomycota</taxon>
        <taxon>Pezizomycotina</taxon>
        <taxon>Eurotiomycetes</taxon>
        <taxon>Eurotiomycetidae</taxon>
        <taxon>Eurotiales</taxon>
        <taxon>Trichocomaceae</taxon>
        <taxon>Rasamsonia</taxon>
    </lineage>
</organism>
<proteinExistence type="predicted"/>
<evidence type="ECO:0000313" key="2">
    <source>
        <dbReference type="Proteomes" id="UP000053958"/>
    </source>
</evidence>
<dbReference type="GeneID" id="25321818"/>
<dbReference type="RefSeq" id="XP_013323109.1">
    <property type="nucleotide sequence ID" value="XM_013467655.1"/>
</dbReference>
<evidence type="ECO:0000313" key="1">
    <source>
        <dbReference type="EMBL" id="KKA16497.1"/>
    </source>
</evidence>
<reference evidence="1 2" key="1">
    <citation type="submission" date="2015-04" db="EMBL/GenBank/DDBJ databases">
        <authorList>
            <person name="Heijne W.H."/>
            <person name="Fedorova N.D."/>
            <person name="Nierman W.C."/>
            <person name="Vollebregt A.W."/>
            <person name="Zhao Z."/>
            <person name="Wu L."/>
            <person name="Kumar M."/>
            <person name="Stam H."/>
            <person name="van den Berg M.A."/>
            <person name="Pel H.J."/>
        </authorList>
    </citation>
    <scope>NUCLEOTIDE SEQUENCE [LARGE SCALE GENOMIC DNA]</scope>
    <source>
        <strain evidence="1 2">CBS 393.64</strain>
    </source>
</reference>
<sequence length="107" mass="11857">SSLTLRTTSSGRRMTVAVATIGDGCNAPFSPRRYSRTREWAPSVPINSLPVARVPSSKIAVAVFESDSTPTRRLPYWNPTVKHVLQSACRVTAWCIQPGFQRLLRLT</sequence>